<keyword evidence="1" id="KW-0732">Signal</keyword>
<evidence type="ECO:0008006" key="4">
    <source>
        <dbReference type="Google" id="ProtNLM"/>
    </source>
</evidence>
<dbReference type="InParanoid" id="F1Z5F5"/>
<keyword evidence="3" id="KW-1185">Reference proteome</keyword>
<feature type="chain" id="PRO_5003272419" description="UrcA family protein" evidence="1">
    <location>
        <begin position="38"/>
        <end position="118"/>
    </location>
</feature>
<reference evidence="2 3" key="1">
    <citation type="journal article" date="2012" name="J. Bacteriol.">
        <title>Draft Genome Sequence of Novosphingobium nitrogenifigens Y88T.</title>
        <authorList>
            <person name="Strabala T.J."/>
            <person name="Macdonald L."/>
            <person name="Liu V."/>
            <person name="Smit A.M."/>
        </authorList>
    </citation>
    <scope>NUCLEOTIDE SEQUENCE [LARGE SCALE GENOMIC DNA]</scope>
    <source>
        <strain evidence="2 3">DSM 19370</strain>
    </source>
</reference>
<protein>
    <recommendedName>
        <fullName evidence="4">UrcA family protein</fullName>
    </recommendedName>
</protein>
<accession>F1Z5F5</accession>
<evidence type="ECO:0000256" key="1">
    <source>
        <dbReference type="SAM" id="SignalP"/>
    </source>
</evidence>
<proteinExistence type="predicted"/>
<organism evidence="2 3">
    <name type="scientific">Novosphingobium nitrogenifigens DSM 19370</name>
    <dbReference type="NCBI Taxonomy" id="983920"/>
    <lineage>
        <taxon>Bacteria</taxon>
        <taxon>Pseudomonadati</taxon>
        <taxon>Pseudomonadota</taxon>
        <taxon>Alphaproteobacteria</taxon>
        <taxon>Sphingomonadales</taxon>
        <taxon>Sphingomonadaceae</taxon>
        <taxon>Novosphingobium</taxon>
    </lineage>
</organism>
<dbReference type="Proteomes" id="UP000004728">
    <property type="component" value="Unassembled WGS sequence"/>
</dbReference>
<comment type="caution">
    <text evidence="2">The sequence shown here is derived from an EMBL/GenBank/DDBJ whole genome shotgun (WGS) entry which is preliminary data.</text>
</comment>
<dbReference type="InterPro" id="IPR030972">
    <property type="entry name" value="UrcA_uranyl"/>
</dbReference>
<evidence type="ECO:0000313" key="3">
    <source>
        <dbReference type="Proteomes" id="UP000004728"/>
    </source>
</evidence>
<sequence length="118" mass="12266">MARFDFSGLLTFAALAPAVVGLSIVVAIAIGSPAAHAAPAADMETIRIPVHIRNHDTSPAAAAAIRHRIETAALEACGASAFSLAEIKRSTRESPCWSNAVKTALAQLRTPVLATQPR</sequence>
<feature type="signal peptide" evidence="1">
    <location>
        <begin position="1"/>
        <end position="37"/>
    </location>
</feature>
<dbReference type="AlphaFoldDB" id="F1Z5F5"/>
<dbReference type="EMBL" id="AEWJ01000023">
    <property type="protein sequence ID" value="EGD60333.1"/>
    <property type="molecule type" value="Genomic_DNA"/>
</dbReference>
<name>F1Z5F5_9SPHN</name>
<gene>
    <name evidence="2" type="ORF">Y88_2207</name>
</gene>
<dbReference type="NCBIfam" id="TIGR04433">
    <property type="entry name" value="UrcA_uranyl"/>
    <property type="match status" value="1"/>
</dbReference>
<evidence type="ECO:0000313" key="2">
    <source>
        <dbReference type="EMBL" id="EGD60333.1"/>
    </source>
</evidence>
<dbReference type="HOGENOM" id="CLU_2070677_0_0_5"/>